<reference evidence="1 2" key="1">
    <citation type="journal article" date="2018" name="Front. Microbiol.">
        <title>Genome-Wide Analysis of Corynespora cassiicola Leaf Fall Disease Putative Effectors.</title>
        <authorList>
            <person name="Lopez D."/>
            <person name="Ribeiro S."/>
            <person name="Label P."/>
            <person name="Fumanal B."/>
            <person name="Venisse J.S."/>
            <person name="Kohler A."/>
            <person name="de Oliveira R.R."/>
            <person name="Labutti K."/>
            <person name="Lipzen A."/>
            <person name="Lail K."/>
            <person name="Bauer D."/>
            <person name="Ohm R.A."/>
            <person name="Barry K.W."/>
            <person name="Spatafora J."/>
            <person name="Grigoriev I.V."/>
            <person name="Martin F.M."/>
            <person name="Pujade-Renaud V."/>
        </authorList>
    </citation>
    <scope>NUCLEOTIDE SEQUENCE [LARGE SCALE GENOMIC DNA]</scope>
    <source>
        <strain evidence="1 2">Philippines</strain>
    </source>
</reference>
<proteinExistence type="predicted"/>
<dbReference type="EMBL" id="KZ678128">
    <property type="protein sequence ID" value="PSN74591.1"/>
    <property type="molecule type" value="Genomic_DNA"/>
</dbReference>
<organism evidence="1 2">
    <name type="scientific">Corynespora cassiicola Philippines</name>
    <dbReference type="NCBI Taxonomy" id="1448308"/>
    <lineage>
        <taxon>Eukaryota</taxon>
        <taxon>Fungi</taxon>
        <taxon>Dikarya</taxon>
        <taxon>Ascomycota</taxon>
        <taxon>Pezizomycotina</taxon>
        <taxon>Dothideomycetes</taxon>
        <taxon>Pleosporomycetidae</taxon>
        <taxon>Pleosporales</taxon>
        <taxon>Corynesporascaceae</taxon>
        <taxon>Corynespora</taxon>
    </lineage>
</organism>
<name>A0A2T2PAB3_CORCC</name>
<accession>A0A2T2PAB3</accession>
<dbReference type="OrthoDB" id="4159781at2759"/>
<gene>
    <name evidence="1" type="ORF">BS50DRAFT_19427</name>
</gene>
<evidence type="ECO:0000313" key="1">
    <source>
        <dbReference type="EMBL" id="PSN74591.1"/>
    </source>
</evidence>
<dbReference type="PANTHER" id="PTHR37540:SF5">
    <property type="entry name" value="TRANSCRIPTION FACTOR DOMAIN-CONTAINING PROTEIN"/>
    <property type="match status" value="1"/>
</dbReference>
<protein>
    <submittedName>
        <fullName evidence="1">Uncharacterized protein</fullName>
    </submittedName>
</protein>
<keyword evidence="2" id="KW-1185">Reference proteome</keyword>
<evidence type="ECO:0000313" key="2">
    <source>
        <dbReference type="Proteomes" id="UP000240883"/>
    </source>
</evidence>
<dbReference type="AlphaFoldDB" id="A0A2T2PAB3"/>
<sequence length="281" mass="32285">MYENVRGSEFIEIHIRGLRKMIDVRGGINSLPSDKGQYLGEMALQQDIIHAVCSNKPPMMFDICDPTLRDLCMNRLENWYPQSPLRVMNDGGFTRIDVELQGSFEILRDAFQLFEMLCVEVYDEQTGVDQAEAFGAHRNMAWAKMVREEESMSEDVLSSPRSKAEGAIVLAAKIHFRAVVMRTPHHDVANVRDMKKLEGLLRGIDLGFWKIAHYVYLWILLTGGAASHRHAECRPYFVSEIMRLGLGVGLFDWTSYRQTLGNFLWLQHFLRKQTGWDRAGE</sequence>
<dbReference type="PANTHER" id="PTHR37540">
    <property type="entry name" value="TRANSCRIPTION FACTOR (ACR-2), PUTATIVE-RELATED-RELATED"/>
    <property type="match status" value="1"/>
</dbReference>
<dbReference type="Proteomes" id="UP000240883">
    <property type="component" value="Unassembled WGS sequence"/>
</dbReference>